<dbReference type="Pfam" id="PF24736">
    <property type="entry name" value="DUF7687"/>
    <property type="match status" value="1"/>
</dbReference>
<protein>
    <submittedName>
        <fullName evidence="3">Uncharacterized protein</fullName>
    </submittedName>
</protein>
<dbReference type="GeneID" id="94354447"/>
<name>A0A6S7D2U5_9BURK</name>
<feature type="domain" description="DUF7690" evidence="2">
    <location>
        <begin position="1"/>
        <end position="84"/>
    </location>
</feature>
<proteinExistence type="predicted"/>
<feature type="domain" description="DUF7687" evidence="1">
    <location>
        <begin position="91"/>
        <end position="275"/>
    </location>
</feature>
<accession>A0A6S7D2U5</accession>
<dbReference type="RefSeq" id="WP_175166808.1">
    <property type="nucleotide sequence ID" value="NZ_CADIKW010000001.1"/>
</dbReference>
<evidence type="ECO:0000259" key="1">
    <source>
        <dbReference type="Pfam" id="PF24736"/>
    </source>
</evidence>
<dbReference type="InterPro" id="IPR056107">
    <property type="entry name" value="DUF7690"/>
</dbReference>
<dbReference type="Pfam" id="PF24739">
    <property type="entry name" value="DUF7690"/>
    <property type="match status" value="1"/>
</dbReference>
<evidence type="ECO:0000313" key="3">
    <source>
        <dbReference type="EMBL" id="CAB3829838.1"/>
    </source>
</evidence>
<evidence type="ECO:0000313" key="4">
    <source>
        <dbReference type="Proteomes" id="UP000494272"/>
    </source>
</evidence>
<gene>
    <name evidence="3" type="ORF">LMG26841_00904</name>
</gene>
<dbReference type="Proteomes" id="UP000494272">
    <property type="component" value="Unassembled WGS sequence"/>
</dbReference>
<dbReference type="EMBL" id="CADIKW010000001">
    <property type="protein sequence ID" value="CAB3829838.1"/>
    <property type="molecule type" value="Genomic_DNA"/>
</dbReference>
<dbReference type="InterPro" id="IPR056104">
    <property type="entry name" value="DUF7687"/>
</dbReference>
<reference evidence="3 4" key="1">
    <citation type="submission" date="2020-04" db="EMBL/GenBank/DDBJ databases">
        <authorList>
            <person name="De Canck E."/>
        </authorList>
    </citation>
    <scope>NUCLEOTIDE SEQUENCE [LARGE SCALE GENOMIC DNA]</scope>
    <source>
        <strain evidence="3 4">LMG 26841</strain>
    </source>
</reference>
<keyword evidence="4" id="KW-1185">Reference proteome</keyword>
<evidence type="ECO:0000259" key="2">
    <source>
        <dbReference type="Pfam" id="PF24739"/>
    </source>
</evidence>
<sequence>MKANPAFLGLPKGFWAHVRSISEAQQYTDRRTGGIKALNAGGIVAAFRKLRLSSDHLVFPNGSLTDFGLKLCQYFEYRADVLDNFVQYQLMDATKAEKVYSELKARLQPRLAPTMNKQSGDMKKPAYLTGIVNMIIESKVGHQGFNSNPGQLTTFTHNSMPLRTLSRRVDGALPGIVNPVAIWEIKEYYWTTTFGSRVADGVYETLLDGMELEEMREHEGRNIQHMLALDAHYTWWVKGRSYLCRIVDMLHMGYVDEALFGYEVVERLPVLVDEWIAMARAQYGYEPQIRGDESAEDDSQESLI</sequence>
<dbReference type="AlphaFoldDB" id="A0A6S7D2U5"/>
<organism evidence="3 4">
    <name type="scientific">Achromobacter dolens</name>
    <dbReference type="NCBI Taxonomy" id="1287738"/>
    <lineage>
        <taxon>Bacteria</taxon>
        <taxon>Pseudomonadati</taxon>
        <taxon>Pseudomonadota</taxon>
        <taxon>Betaproteobacteria</taxon>
        <taxon>Burkholderiales</taxon>
        <taxon>Alcaligenaceae</taxon>
        <taxon>Achromobacter</taxon>
    </lineage>
</organism>